<proteinExistence type="predicted"/>
<comment type="caution">
    <text evidence="1">The sequence shown here is derived from an EMBL/GenBank/DDBJ whole genome shotgun (WGS) entry which is preliminary data.</text>
</comment>
<evidence type="ECO:0000313" key="1">
    <source>
        <dbReference type="EMBL" id="KAK1763682.1"/>
    </source>
</evidence>
<dbReference type="GeneID" id="85312107"/>
<dbReference type="Proteomes" id="UP001244011">
    <property type="component" value="Unassembled WGS sequence"/>
</dbReference>
<dbReference type="AlphaFoldDB" id="A0AAJ0BTE8"/>
<dbReference type="InterPro" id="IPR036188">
    <property type="entry name" value="FAD/NAD-bd_sf"/>
</dbReference>
<keyword evidence="2" id="KW-1185">Reference proteome</keyword>
<gene>
    <name evidence="1" type="ORF">QBC33DRAFT_548938</name>
</gene>
<evidence type="ECO:0000313" key="2">
    <source>
        <dbReference type="Proteomes" id="UP001244011"/>
    </source>
</evidence>
<dbReference type="RefSeq" id="XP_060279895.1">
    <property type="nucleotide sequence ID" value="XM_060428920.1"/>
</dbReference>
<protein>
    <submittedName>
        <fullName evidence="1">Uncharacterized protein</fullName>
    </submittedName>
</protein>
<accession>A0AAJ0BTE8</accession>
<reference evidence="1" key="1">
    <citation type="submission" date="2023-06" db="EMBL/GenBank/DDBJ databases">
        <title>Genome-scale phylogeny and comparative genomics of the fungal order Sordariales.</title>
        <authorList>
            <consortium name="Lawrence Berkeley National Laboratory"/>
            <person name="Hensen N."/>
            <person name="Bonometti L."/>
            <person name="Westerberg I."/>
            <person name="Brannstrom I.O."/>
            <person name="Guillou S."/>
            <person name="Cros-Aarteil S."/>
            <person name="Calhoun S."/>
            <person name="Haridas S."/>
            <person name="Kuo A."/>
            <person name="Mondo S."/>
            <person name="Pangilinan J."/>
            <person name="Riley R."/>
            <person name="Labutti K."/>
            <person name="Andreopoulos B."/>
            <person name="Lipzen A."/>
            <person name="Chen C."/>
            <person name="Yanf M."/>
            <person name="Daum C."/>
            <person name="Ng V."/>
            <person name="Clum A."/>
            <person name="Steindorff A."/>
            <person name="Ohm R."/>
            <person name="Martin F."/>
            <person name="Silar P."/>
            <person name="Natvig D."/>
            <person name="Lalanne C."/>
            <person name="Gautier V."/>
            <person name="Ament-Velasquez S.L."/>
            <person name="Kruys A."/>
            <person name="Hutchinson M.I."/>
            <person name="Powell A.J."/>
            <person name="Barry K."/>
            <person name="Miller A.N."/>
            <person name="Grigoriev I.V."/>
            <person name="Debuchy R."/>
            <person name="Gladieux P."/>
            <person name="Thoren M.H."/>
            <person name="Johannesson H."/>
        </authorList>
    </citation>
    <scope>NUCLEOTIDE SEQUENCE</scope>
    <source>
        <strain evidence="1">8032-3</strain>
    </source>
</reference>
<name>A0AAJ0BTE8_9PEZI</name>
<organism evidence="1 2">
    <name type="scientific">Phialemonium atrogriseum</name>
    <dbReference type="NCBI Taxonomy" id="1093897"/>
    <lineage>
        <taxon>Eukaryota</taxon>
        <taxon>Fungi</taxon>
        <taxon>Dikarya</taxon>
        <taxon>Ascomycota</taxon>
        <taxon>Pezizomycotina</taxon>
        <taxon>Sordariomycetes</taxon>
        <taxon>Sordariomycetidae</taxon>
        <taxon>Cephalothecales</taxon>
        <taxon>Cephalothecaceae</taxon>
        <taxon>Phialemonium</taxon>
    </lineage>
</organism>
<dbReference type="EMBL" id="MU839025">
    <property type="protein sequence ID" value="KAK1763682.1"/>
    <property type="molecule type" value="Genomic_DNA"/>
</dbReference>
<sequence length="116" mass="13230">MKSPHSVSPPPGCHYRPVPGPGIVHTLREQANYKNLQSLALIFSGWLDVDTLPSHLIILRRSYVSIRFAQAFRRFDSEVMAVERKLQILQDEEKTKGSVQVQRNCSLAKMLQLVIF</sequence>
<dbReference type="Gene3D" id="3.50.50.60">
    <property type="entry name" value="FAD/NAD(P)-binding domain"/>
    <property type="match status" value="1"/>
</dbReference>